<reference evidence="3" key="1">
    <citation type="submission" date="2025-08" db="UniProtKB">
        <authorList>
            <consortium name="RefSeq"/>
        </authorList>
    </citation>
    <scope>IDENTIFICATION</scope>
    <source>
        <tissue evidence="3">Whole sample</tissue>
    </source>
</reference>
<dbReference type="PANTHER" id="PTHR31230">
    <property type="entry name" value="MYELOID-DERIVED GROWTH FACTOR MYDGF"/>
    <property type="match status" value="1"/>
</dbReference>
<dbReference type="InterPro" id="IPR018887">
    <property type="entry name" value="MYDGF"/>
</dbReference>
<name>A0A8B8DSX2_CRAVI</name>
<dbReference type="RefSeq" id="XP_022331337.1">
    <property type="nucleotide sequence ID" value="XM_022475629.1"/>
</dbReference>
<proteinExistence type="predicted"/>
<dbReference type="Pfam" id="PF10572">
    <property type="entry name" value="UPF0556"/>
    <property type="match status" value="1"/>
</dbReference>
<dbReference type="GeneID" id="111129332"/>
<accession>A0A8B8DSX2</accession>
<dbReference type="GO" id="GO:0001938">
    <property type="term" value="P:positive regulation of endothelial cell proliferation"/>
    <property type="evidence" value="ECO:0007669"/>
    <property type="project" value="TreeGrafter"/>
</dbReference>
<dbReference type="Proteomes" id="UP000694844">
    <property type="component" value="Chromosome 4"/>
</dbReference>
<organism evidence="2 3">
    <name type="scientific">Crassostrea virginica</name>
    <name type="common">Eastern oyster</name>
    <dbReference type="NCBI Taxonomy" id="6565"/>
    <lineage>
        <taxon>Eukaryota</taxon>
        <taxon>Metazoa</taxon>
        <taxon>Spiralia</taxon>
        <taxon>Lophotrochozoa</taxon>
        <taxon>Mollusca</taxon>
        <taxon>Bivalvia</taxon>
        <taxon>Autobranchia</taxon>
        <taxon>Pteriomorphia</taxon>
        <taxon>Ostreida</taxon>
        <taxon>Ostreoidea</taxon>
        <taxon>Ostreidae</taxon>
        <taxon>Crassostrea</taxon>
    </lineage>
</organism>
<feature type="chain" id="PRO_5034680898" evidence="1">
    <location>
        <begin position="17"/>
        <end position="154"/>
    </location>
</feature>
<keyword evidence="2" id="KW-1185">Reference proteome</keyword>
<sequence length="154" mass="17491">MWRFLFFLSISLSVLCFEMDEDQIQVANFDVKPGGALLSFEKEWDGVTCKFSYQCQGGTNEEWTMGLVRSQDGRDFSCSVERPSGQSYLFFQAFKMEITGIPAVEGGVYGPEMTPLKQEEFKFDKASNTITETGKFHSQLDKVVLYARKGKTEL</sequence>
<evidence type="ECO:0000313" key="3">
    <source>
        <dbReference type="RefSeq" id="XP_022331337.1"/>
    </source>
</evidence>
<dbReference type="KEGG" id="cvn:111129332"/>
<dbReference type="AlphaFoldDB" id="A0A8B8DSX2"/>
<feature type="signal peptide" evidence="1">
    <location>
        <begin position="1"/>
        <end position="16"/>
    </location>
</feature>
<evidence type="ECO:0000256" key="1">
    <source>
        <dbReference type="SAM" id="SignalP"/>
    </source>
</evidence>
<evidence type="ECO:0000313" key="2">
    <source>
        <dbReference type="Proteomes" id="UP000694844"/>
    </source>
</evidence>
<dbReference type="PANTHER" id="PTHR31230:SF1">
    <property type="entry name" value="MYELOID-DERIVED GROWTH FACTOR"/>
    <property type="match status" value="1"/>
</dbReference>
<keyword evidence="1" id="KW-0732">Signal</keyword>
<protein>
    <submittedName>
        <fullName evidence="3">Myeloid-derived growth factor-like</fullName>
    </submittedName>
</protein>
<gene>
    <name evidence="3" type="primary">LOC111129332</name>
</gene>
<dbReference type="OrthoDB" id="10061830at2759"/>
<dbReference type="GO" id="GO:0005615">
    <property type="term" value="C:extracellular space"/>
    <property type="evidence" value="ECO:0007669"/>
    <property type="project" value="TreeGrafter"/>
</dbReference>